<dbReference type="PROSITE" id="PS00557">
    <property type="entry name" value="FMN_HYDROXY_ACID_DH_1"/>
    <property type="match status" value="1"/>
</dbReference>
<comment type="caution">
    <text evidence="7">The sequence shown here is derived from an EMBL/GenBank/DDBJ whole genome shotgun (WGS) entry which is preliminary data.</text>
</comment>
<dbReference type="PANTHER" id="PTHR10578:SF107">
    <property type="entry name" value="2-HYDROXYACID OXIDASE 1"/>
    <property type="match status" value="1"/>
</dbReference>
<evidence type="ECO:0000256" key="2">
    <source>
        <dbReference type="ARBA" id="ARBA00022630"/>
    </source>
</evidence>
<evidence type="ECO:0000313" key="7">
    <source>
        <dbReference type="EMBL" id="MFD2418574.1"/>
    </source>
</evidence>
<evidence type="ECO:0000256" key="5">
    <source>
        <dbReference type="ARBA" id="ARBA00024042"/>
    </source>
</evidence>
<organism evidence="7 8">
    <name type="scientific">Amycolatopsis pigmentata</name>
    <dbReference type="NCBI Taxonomy" id="450801"/>
    <lineage>
        <taxon>Bacteria</taxon>
        <taxon>Bacillati</taxon>
        <taxon>Actinomycetota</taxon>
        <taxon>Actinomycetes</taxon>
        <taxon>Pseudonocardiales</taxon>
        <taxon>Pseudonocardiaceae</taxon>
        <taxon>Amycolatopsis</taxon>
    </lineage>
</organism>
<dbReference type="PIRSF" id="PIRSF000138">
    <property type="entry name" value="Al-hdrx_acd_dh"/>
    <property type="match status" value="1"/>
</dbReference>
<evidence type="ECO:0000259" key="6">
    <source>
        <dbReference type="PROSITE" id="PS51349"/>
    </source>
</evidence>
<dbReference type="EMBL" id="JBHUKR010000009">
    <property type="protein sequence ID" value="MFD2418574.1"/>
    <property type="molecule type" value="Genomic_DNA"/>
</dbReference>
<dbReference type="Proteomes" id="UP001597417">
    <property type="component" value="Unassembled WGS sequence"/>
</dbReference>
<evidence type="ECO:0000256" key="1">
    <source>
        <dbReference type="ARBA" id="ARBA00001917"/>
    </source>
</evidence>
<dbReference type="SUPFAM" id="SSF51395">
    <property type="entry name" value="FMN-linked oxidoreductases"/>
    <property type="match status" value="1"/>
</dbReference>
<dbReference type="Gene3D" id="3.20.20.70">
    <property type="entry name" value="Aldolase class I"/>
    <property type="match status" value="1"/>
</dbReference>
<dbReference type="Pfam" id="PF01070">
    <property type="entry name" value="FMN_dh"/>
    <property type="match status" value="1"/>
</dbReference>
<comment type="cofactor">
    <cofactor evidence="1">
        <name>FMN</name>
        <dbReference type="ChEBI" id="CHEBI:58210"/>
    </cofactor>
</comment>
<accession>A0ABW5FWE7</accession>
<dbReference type="InterPro" id="IPR000262">
    <property type="entry name" value="FMN-dep_DH"/>
</dbReference>
<evidence type="ECO:0000256" key="3">
    <source>
        <dbReference type="ARBA" id="ARBA00022643"/>
    </source>
</evidence>
<name>A0ABW5FWE7_9PSEU</name>
<evidence type="ECO:0000256" key="4">
    <source>
        <dbReference type="ARBA" id="ARBA00023002"/>
    </source>
</evidence>
<dbReference type="InterPro" id="IPR013785">
    <property type="entry name" value="Aldolase_TIM"/>
</dbReference>
<dbReference type="PROSITE" id="PS51349">
    <property type="entry name" value="FMN_HYDROXY_ACID_DH_2"/>
    <property type="match status" value="1"/>
</dbReference>
<dbReference type="InterPro" id="IPR037396">
    <property type="entry name" value="FMN_HAD"/>
</dbReference>
<keyword evidence="8" id="KW-1185">Reference proteome</keyword>
<comment type="similarity">
    <text evidence="5">Belongs to the FMN-dependent alpha-hydroxy acid dehydrogenase family.</text>
</comment>
<protein>
    <submittedName>
        <fullName evidence="7">Alpha-hydroxy-acid oxidizing protein</fullName>
    </submittedName>
</protein>
<keyword evidence="4" id="KW-0560">Oxidoreductase</keyword>
<dbReference type="PANTHER" id="PTHR10578">
    <property type="entry name" value="S -2-HYDROXY-ACID OXIDASE-RELATED"/>
    <property type="match status" value="1"/>
</dbReference>
<dbReference type="InterPro" id="IPR008259">
    <property type="entry name" value="FMN_hydac_DH_AS"/>
</dbReference>
<evidence type="ECO:0000313" key="8">
    <source>
        <dbReference type="Proteomes" id="UP001597417"/>
    </source>
</evidence>
<keyword evidence="2" id="KW-0285">Flavoprotein</keyword>
<dbReference type="CDD" id="cd02809">
    <property type="entry name" value="alpha_hydroxyacid_oxid_FMN"/>
    <property type="match status" value="1"/>
</dbReference>
<dbReference type="RefSeq" id="WP_378266592.1">
    <property type="nucleotide sequence ID" value="NZ_JBHUKR010000009.1"/>
</dbReference>
<sequence length="403" mass="44588">MTKRRLPEPRELKELLRPKPLELNPTTRRLANAHTIGDLRTIARRRTPRAVFDYTDGAAEHEDSLRRARQTFRRVEFHPNILRGVDDVDLSTPILGKRSALPFAFAPTGFTRMMHHEGERAVARVAQRENIPFSLSTMGTTSIEDVAKAAPDARRWFQLYVWRDHGAGAELMARAHEAGYDTLLLTVDTPVAGARLRDVRNGLTIPPSLTLRTFLDGATHPSWWFNLLTTEPLRFASLTSSGGTVADMINKLFDPTLRLEDLTWVRETWPGKLVVKGIQHPEDARDVVKHGADAVVLSNHGGRQLDRAPVPLELLPSTVDSVGGAAEVWLDTGILSGGDIVAAIARGADACLIGRAYLYGLMAAGERGVQRCVDILRSEIVRTLQLLGVRSVAELRPTHATLR</sequence>
<proteinExistence type="inferred from homology"/>
<feature type="domain" description="FMN hydroxy acid dehydrogenase" evidence="6">
    <location>
        <begin position="28"/>
        <end position="403"/>
    </location>
</feature>
<reference evidence="8" key="1">
    <citation type="journal article" date="2019" name="Int. J. Syst. Evol. Microbiol.">
        <title>The Global Catalogue of Microorganisms (GCM) 10K type strain sequencing project: providing services to taxonomists for standard genome sequencing and annotation.</title>
        <authorList>
            <consortium name="The Broad Institute Genomics Platform"/>
            <consortium name="The Broad Institute Genome Sequencing Center for Infectious Disease"/>
            <person name="Wu L."/>
            <person name="Ma J."/>
        </authorList>
    </citation>
    <scope>NUCLEOTIDE SEQUENCE [LARGE SCALE GENOMIC DNA]</scope>
    <source>
        <strain evidence="8">CGMCC 4.7645</strain>
    </source>
</reference>
<keyword evidence="3" id="KW-0288">FMN</keyword>
<dbReference type="InterPro" id="IPR012133">
    <property type="entry name" value="Alpha-hydoxy_acid_DH_FMN"/>
</dbReference>
<gene>
    <name evidence="7" type="ORF">ACFSXZ_19815</name>
</gene>